<evidence type="ECO:0000256" key="2">
    <source>
        <dbReference type="ARBA" id="ARBA00004123"/>
    </source>
</evidence>
<evidence type="ECO:0000313" key="14">
    <source>
        <dbReference type="Proteomes" id="UP000761534"/>
    </source>
</evidence>
<proteinExistence type="inferred from homology"/>
<dbReference type="EMBL" id="SWFS01000201">
    <property type="protein sequence ID" value="KAA8914415.1"/>
    <property type="molecule type" value="Genomic_DNA"/>
</dbReference>
<dbReference type="PANTHER" id="PTHR21454:SF46">
    <property type="entry name" value="DIPHTHAMIDE BIOSYNTHESIS PROTEIN 4"/>
    <property type="match status" value="1"/>
</dbReference>
<dbReference type="SUPFAM" id="SSF46565">
    <property type="entry name" value="Chaperone J-domain"/>
    <property type="match status" value="1"/>
</dbReference>
<evidence type="ECO:0000259" key="12">
    <source>
        <dbReference type="PROSITE" id="PS51074"/>
    </source>
</evidence>
<evidence type="ECO:0000256" key="6">
    <source>
        <dbReference type="ARBA" id="ARBA00022490"/>
    </source>
</evidence>
<dbReference type="InterPro" id="IPR007872">
    <property type="entry name" value="DPH_MB_dom"/>
</dbReference>
<dbReference type="Gene3D" id="1.10.287.110">
    <property type="entry name" value="DnaJ domain"/>
    <property type="match status" value="1"/>
</dbReference>
<dbReference type="PANTHER" id="PTHR21454">
    <property type="entry name" value="DPH3 HOMOLOG-RELATED"/>
    <property type="match status" value="1"/>
</dbReference>
<comment type="similarity">
    <text evidence="4">Belongs to the DPH4 family.</text>
</comment>
<evidence type="ECO:0000256" key="1">
    <source>
        <dbReference type="ARBA" id="ARBA00003474"/>
    </source>
</evidence>
<dbReference type="InterPro" id="IPR036671">
    <property type="entry name" value="DPH_MB_sf"/>
</dbReference>
<dbReference type="Gene3D" id="3.10.660.10">
    <property type="entry name" value="DPH Zinc finger"/>
    <property type="match status" value="1"/>
</dbReference>
<keyword evidence="9" id="KW-0408">Iron</keyword>
<feature type="domain" description="J" evidence="11">
    <location>
        <begin position="2"/>
        <end position="71"/>
    </location>
</feature>
<reference evidence="13" key="1">
    <citation type="journal article" date="2019" name="G3 (Bethesda)">
        <title>Genome Assemblies of Two Rare Opportunistic Yeast Pathogens: Diutina rugosa (syn. Candida rugosa) and Trichomonascus ciferrii (syn. Candida ciferrii).</title>
        <authorList>
            <person name="Mixao V."/>
            <person name="Saus E."/>
            <person name="Hansen A.P."/>
            <person name="Lass-Florl C."/>
            <person name="Gabaldon T."/>
        </authorList>
    </citation>
    <scope>NUCLEOTIDE SEQUENCE</scope>
    <source>
        <strain evidence="13">CBS 4856</strain>
    </source>
</reference>
<dbReference type="InterPro" id="IPR036869">
    <property type="entry name" value="J_dom_sf"/>
</dbReference>
<protein>
    <recommendedName>
        <fullName evidence="5">Diphthamide biosynthesis protein 4</fullName>
    </recommendedName>
</protein>
<comment type="caution">
    <text evidence="13">The sequence shown here is derived from an EMBL/GenBank/DDBJ whole genome shotgun (WGS) entry which is preliminary data.</text>
</comment>
<keyword evidence="10" id="KW-0539">Nucleus</keyword>
<evidence type="ECO:0000256" key="7">
    <source>
        <dbReference type="ARBA" id="ARBA00022723"/>
    </source>
</evidence>
<feature type="domain" description="DPH-type MB" evidence="12">
    <location>
        <begin position="83"/>
        <end position="148"/>
    </location>
</feature>
<dbReference type="PROSITE" id="PS51074">
    <property type="entry name" value="DPH_MB"/>
    <property type="match status" value="1"/>
</dbReference>
<evidence type="ECO:0000256" key="5">
    <source>
        <dbReference type="ARBA" id="ARBA00021797"/>
    </source>
</evidence>
<dbReference type="GO" id="GO:0017183">
    <property type="term" value="P:protein histidyl modification to diphthamide"/>
    <property type="evidence" value="ECO:0007669"/>
    <property type="project" value="UniProtKB-UniPathway"/>
</dbReference>
<dbReference type="AlphaFoldDB" id="A0A642VAF7"/>
<dbReference type="Pfam" id="PF00226">
    <property type="entry name" value="DnaJ"/>
    <property type="match status" value="1"/>
</dbReference>
<evidence type="ECO:0000259" key="11">
    <source>
        <dbReference type="PROSITE" id="PS50076"/>
    </source>
</evidence>
<gene>
    <name evidence="13" type="ORF">TRICI_002913</name>
</gene>
<keyword evidence="6" id="KW-0963">Cytoplasm</keyword>
<name>A0A642VAF7_9ASCO</name>
<evidence type="ECO:0000256" key="3">
    <source>
        <dbReference type="ARBA" id="ARBA00004496"/>
    </source>
</evidence>
<dbReference type="GO" id="GO:0005737">
    <property type="term" value="C:cytoplasm"/>
    <property type="evidence" value="ECO:0007669"/>
    <property type="project" value="UniProtKB-SubCell"/>
</dbReference>
<evidence type="ECO:0000256" key="8">
    <source>
        <dbReference type="ARBA" id="ARBA00022833"/>
    </source>
</evidence>
<keyword evidence="8" id="KW-0862">Zinc</keyword>
<dbReference type="Pfam" id="PF05207">
    <property type="entry name" value="Zn_ribbon_CSL"/>
    <property type="match status" value="1"/>
</dbReference>
<dbReference type="Proteomes" id="UP000761534">
    <property type="component" value="Unassembled WGS sequence"/>
</dbReference>
<dbReference type="GO" id="GO:0005634">
    <property type="term" value="C:nucleus"/>
    <property type="evidence" value="ECO:0007669"/>
    <property type="project" value="UniProtKB-SubCell"/>
</dbReference>
<evidence type="ECO:0000256" key="4">
    <source>
        <dbReference type="ARBA" id="ARBA00006169"/>
    </source>
</evidence>
<comment type="function">
    <text evidence="1">Required for the first step of diphthamide biosynthesis, the transfer of 3-amino-3-carboxypropyl from S-adenosyl-L-methionine to a histidine residue. Diphthamide is a post-translational modification of histidine which occurs in elongation factor 2.</text>
</comment>
<dbReference type="UniPathway" id="UPA00559"/>
<sequence length="151" mass="17037">MDLYEVLEISREDADDLEELKRAYRAALLRTHPDKTRENEKQNSLPSVELVMKAYETLSDIDKKAAYDKAINGTASVSGPLSVSEIVDLDDLVLHEEDEENMKWTKSCRCGENEGYVVTEKDLLANGSAEEIYIQCLGCSIWIKILYASVD</sequence>
<dbReference type="OrthoDB" id="445556at2759"/>
<keyword evidence="14" id="KW-1185">Reference proteome</keyword>
<keyword evidence="7" id="KW-0479">Metal-binding</keyword>
<dbReference type="GO" id="GO:0046872">
    <property type="term" value="F:metal ion binding"/>
    <property type="evidence" value="ECO:0007669"/>
    <property type="project" value="UniProtKB-KW"/>
</dbReference>
<dbReference type="SUPFAM" id="SSF144217">
    <property type="entry name" value="CSL zinc finger"/>
    <property type="match status" value="1"/>
</dbReference>
<evidence type="ECO:0000256" key="10">
    <source>
        <dbReference type="ARBA" id="ARBA00023242"/>
    </source>
</evidence>
<dbReference type="SMART" id="SM00271">
    <property type="entry name" value="DnaJ"/>
    <property type="match status" value="1"/>
</dbReference>
<dbReference type="InterPro" id="IPR001623">
    <property type="entry name" value="DnaJ_domain"/>
</dbReference>
<evidence type="ECO:0000313" key="13">
    <source>
        <dbReference type="EMBL" id="KAA8914415.1"/>
    </source>
</evidence>
<evidence type="ECO:0000256" key="9">
    <source>
        <dbReference type="ARBA" id="ARBA00023004"/>
    </source>
</evidence>
<dbReference type="VEuPathDB" id="FungiDB:TRICI_002913"/>
<dbReference type="CDD" id="cd06257">
    <property type="entry name" value="DnaJ"/>
    <property type="match status" value="1"/>
</dbReference>
<dbReference type="PROSITE" id="PS50076">
    <property type="entry name" value="DNAJ_2"/>
    <property type="match status" value="1"/>
</dbReference>
<accession>A0A642VAF7</accession>
<organism evidence="13 14">
    <name type="scientific">Trichomonascus ciferrii</name>
    <dbReference type="NCBI Taxonomy" id="44093"/>
    <lineage>
        <taxon>Eukaryota</taxon>
        <taxon>Fungi</taxon>
        <taxon>Dikarya</taxon>
        <taxon>Ascomycota</taxon>
        <taxon>Saccharomycotina</taxon>
        <taxon>Dipodascomycetes</taxon>
        <taxon>Dipodascales</taxon>
        <taxon>Trichomonascaceae</taxon>
        <taxon>Trichomonascus</taxon>
        <taxon>Trichomonascus ciferrii complex</taxon>
    </lineage>
</organism>
<dbReference type="InterPro" id="IPR044248">
    <property type="entry name" value="DPH3/4-like"/>
</dbReference>
<comment type="subcellular location">
    <subcellularLocation>
        <location evidence="3">Cytoplasm</location>
    </subcellularLocation>
    <subcellularLocation>
        <location evidence="2">Nucleus</location>
    </subcellularLocation>
</comment>